<keyword evidence="2" id="KW-1185">Reference proteome</keyword>
<dbReference type="EMBL" id="JACHDS010000001">
    <property type="protein sequence ID" value="MBB6170599.1"/>
    <property type="molecule type" value="Genomic_DNA"/>
</dbReference>
<comment type="caution">
    <text evidence="1">The sequence shown here is derived from an EMBL/GenBank/DDBJ whole genome shotgun (WGS) entry which is preliminary data.</text>
</comment>
<reference evidence="1 2" key="1">
    <citation type="submission" date="2020-08" db="EMBL/GenBank/DDBJ databases">
        <title>Sequencing the genomes of 1000 actinobacteria strains.</title>
        <authorList>
            <person name="Klenk H.-P."/>
        </authorList>
    </citation>
    <scope>NUCLEOTIDE SEQUENCE [LARGE SCALE GENOMIC DNA]</scope>
    <source>
        <strain evidence="1 2">DSM 46659</strain>
    </source>
</reference>
<evidence type="ECO:0000313" key="1">
    <source>
        <dbReference type="EMBL" id="MBB6170599.1"/>
    </source>
</evidence>
<dbReference type="RefSeq" id="WP_184073351.1">
    <property type="nucleotide sequence ID" value="NZ_JACHDS010000001.1"/>
</dbReference>
<sequence length="156" mass="17411">MSWIPQSSVALIIFSLSACGWTDPGADLDRSQAGETLEKYIAESFSTLPKEAKLEAKEDMWDTSCGDAESDNTGRVMVTKEYRVLNLHPKDKEQNIERMFEHWNKNGYSVIEDARPEELVIQVETPDSFTLAVRGDRSDELSIGALSPCFSPYDGG</sequence>
<proteinExistence type="predicted"/>
<name>A0A7X0D4Z4_9ACTN</name>
<protein>
    <submittedName>
        <fullName evidence="1">Uncharacterized protein</fullName>
    </submittedName>
</protein>
<dbReference type="AlphaFoldDB" id="A0A7X0D4Z4"/>
<evidence type="ECO:0000313" key="2">
    <source>
        <dbReference type="Proteomes" id="UP000546642"/>
    </source>
</evidence>
<gene>
    <name evidence="1" type="ORF">HNR23_000659</name>
</gene>
<dbReference type="Proteomes" id="UP000546642">
    <property type="component" value="Unassembled WGS sequence"/>
</dbReference>
<organism evidence="1 2">
    <name type="scientific">Nocardiopsis mwathae</name>
    <dbReference type="NCBI Taxonomy" id="1472723"/>
    <lineage>
        <taxon>Bacteria</taxon>
        <taxon>Bacillati</taxon>
        <taxon>Actinomycetota</taxon>
        <taxon>Actinomycetes</taxon>
        <taxon>Streptosporangiales</taxon>
        <taxon>Nocardiopsidaceae</taxon>
        <taxon>Nocardiopsis</taxon>
    </lineage>
</organism>
<accession>A0A7X0D4Z4</accession>